<proteinExistence type="predicted"/>
<protein>
    <submittedName>
        <fullName evidence="2">Uncharacterized protein</fullName>
    </submittedName>
</protein>
<feature type="compositionally biased region" description="Low complexity" evidence="1">
    <location>
        <begin position="76"/>
        <end position="88"/>
    </location>
</feature>
<dbReference type="AlphaFoldDB" id="A0AAV4P907"/>
<reference evidence="2 3" key="1">
    <citation type="submission" date="2021-06" db="EMBL/GenBank/DDBJ databases">
        <title>Caerostris extrusa draft genome.</title>
        <authorList>
            <person name="Kono N."/>
            <person name="Arakawa K."/>
        </authorList>
    </citation>
    <scope>NUCLEOTIDE SEQUENCE [LARGE SCALE GENOMIC DNA]</scope>
</reference>
<evidence type="ECO:0000313" key="3">
    <source>
        <dbReference type="Proteomes" id="UP001054945"/>
    </source>
</evidence>
<keyword evidence="3" id="KW-1185">Reference proteome</keyword>
<comment type="caution">
    <text evidence="2">The sequence shown here is derived from an EMBL/GenBank/DDBJ whole genome shotgun (WGS) entry which is preliminary data.</text>
</comment>
<dbReference type="Proteomes" id="UP001054945">
    <property type="component" value="Unassembled WGS sequence"/>
</dbReference>
<feature type="region of interest" description="Disordered" evidence="1">
    <location>
        <begin position="66"/>
        <end position="88"/>
    </location>
</feature>
<feature type="compositionally biased region" description="Basic and acidic residues" evidence="1">
    <location>
        <begin position="66"/>
        <end position="75"/>
    </location>
</feature>
<evidence type="ECO:0000313" key="2">
    <source>
        <dbReference type="EMBL" id="GIX93094.1"/>
    </source>
</evidence>
<dbReference type="EMBL" id="BPLR01004194">
    <property type="protein sequence ID" value="GIX93094.1"/>
    <property type="molecule type" value="Genomic_DNA"/>
</dbReference>
<organism evidence="2 3">
    <name type="scientific">Caerostris extrusa</name>
    <name type="common">Bark spider</name>
    <name type="synonym">Caerostris bankana</name>
    <dbReference type="NCBI Taxonomy" id="172846"/>
    <lineage>
        <taxon>Eukaryota</taxon>
        <taxon>Metazoa</taxon>
        <taxon>Ecdysozoa</taxon>
        <taxon>Arthropoda</taxon>
        <taxon>Chelicerata</taxon>
        <taxon>Arachnida</taxon>
        <taxon>Araneae</taxon>
        <taxon>Araneomorphae</taxon>
        <taxon>Entelegynae</taxon>
        <taxon>Araneoidea</taxon>
        <taxon>Araneidae</taxon>
        <taxon>Caerostris</taxon>
    </lineage>
</organism>
<name>A0AAV4P907_CAEEX</name>
<gene>
    <name evidence="2" type="ORF">CEXT_770821</name>
</gene>
<accession>A0AAV4P907</accession>
<sequence length="88" mass="10100">MALLPVLIPQWPLDQLLSPWKVPWIYRRGVGTTVPIGKLCVRVVFPGRFSTINYLIFALEQHWKNSENSNNRKSESSCLYSLSSLLPK</sequence>
<evidence type="ECO:0000256" key="1">
    <source>
        <dbReference type="SAM" id="MobiDB-lite"/>
    </source>
</evidence>